<comment type="caution">
    <text evidence="1">The sequence shown here is derived from an EMBL/GenBank/DDBJ whole genome shotgun (WGS) entry which is preliminary data.</text>
</comment>
<proteinExistence type="predicted"/>
<keyword evidence="2" id="KW-1185">Reference proteome</keyword>
<accession>A0ABU7B6Z3</accession>
<gene>
    <name evidence="1" type="ORF">ATANTOWER_013560</name>
</gene>
<dbReference type="Proteomes" id="UP001345963">
    <property type="component" value="Unassembled WGS sequence"/>
</dbReference>
<name>A0ABU7B6Z3_9TELE</name>
<reference evidence="1 2" key="1">
    <citation type="submission" date="2021-07" db="EMBL/GenBank/DDBJ databases">
        <authorList>
            <person name="Palmer J.M."/>
        </authorList>
    </citation>
    <scope>NUCLEOTIDE SEQUENCE [LARGE SCALE GENOMIC DNA]</scope>
    <source>
        <strain evidence="1 2">AT_MEX2019</strain>
        <tissue evidence="1">Muscle</tissue>
    </source>
</reference>
<evidence type="ECO:0000313" key="2">
    <source>
        <dbReference type="Proteomes" id="UP001345963"/>
    </source>
</evidence>
<organism evidence="1 2">
    <name type="scientific">Ataeniobius toweri</name>
    <dbReference type="NCBI Taxonomy" id="208326"/>
    <lineage>
        <taxon>Eukaryota</taxon>
        <taxon>Metazoa</taxon>
        <taxon>Chordata</taxon>
        <taxon>Craniata</taxon>
        <taxon>Vertebrata</taxon>
        <taxon>Euteleostomi</taxon>
        <taxon>Actinopterygii</taxon>
        <taxon>Neopterygii</taxon>
        <taxon>Teleostei</taxon>
        <taxon>Neoteleostei</taxon>
        <taxon>Acanthomorphata</taxon>
        <taxon>Ovalentaria</taxon>
        <taxon>Atherinomorphae</taxon>
        <taxon>Cyprinodontiformes</taxon>
        <taxon>Goodeidae</taxon>
        <taxon>Ataeniobius</taxon>
    </lineage>
</organism>
<sequence>MCINKLITSRNSFIFSSHFLKVMQHRQFLLLLALLNFLRQELFIFDMEVLSQSYSNTFDLSLFRAQSSFQQQQQEAPGSTRSRRALGEQEKQRLSKKICDTILCHAKDKFSFTSHLVSTVLLDGELFDQHQKTFPEEALNTTVRAYPVLHKEKLRTELSLIYESPDFRGCRGAVALYQVLQSYNIQKTFSEPMVL</sequence>
<dbReference type="EMBL" id="JAHUTI010042188">
    <property type="protein sequence ID" value="MED6246153.1"/>
    <property type="molecule type" value="Genomic_DNA"/>
</dbReference>
<evidence type="ECO:0000313" key="1">
    <source>
        <dbReference type="EMBL" id="MED6246153.1"/>
    </source>
</evidence>
<protein>
    <submittedName>
        <fullName evidence="1">Uncharacterized protein</fullName>
    </submittedName>
</protein>